<dbReference type="Proteomes" id="UP000050833">
    <property type="component" value="Unassembled WGS sequence"/>
</dbReference>
<gene>
    <name evidence="2" type="ORF">APZ18_00955</name>
</gene>
<evidence type="ECO:0000313" key="2">
    <source>
        <dbReference type="EMBL" id="KQC85807.1"/>
    </source>
</evidence>
<protein>
    <submittedName>
        <fullName evidence="2">Uncharacterized protein</fullName>
    </submittedName>
</protein>
<dbReference type="EMBL" id="LLKB01000001">
    <property type="protein sequence ID" value="KQC85807.1"/>
    <property type="molecule type" value="Genomic_DNA"/>
</dbReference>
<evidence type="ECO:0000313" key="3">
    <source>
        <dbReference type="Proteomes" id="UP000050833"/>
    </source>
</evidence>
<accession>A0AAW3JSX7</accession>
<feature type="chain" id="PRO_5043363318" evidence="1">
    <location>
        <begin position="32"/>
        <end position="159"/>
    </location>
</feature>
<name>A0AAW3JSX7_9FIRM</name>
<comment type="caution">
    <text evidence="2">The sequence shown here is derived from an EMBL/GenBank/DDBJ whole genome shotgun (WGS) entry which is preliminary data.</text>
</comment>
<feature type="signal peptide" evidence="1">
    <location>
        <begin position="1"/>
        <end position="31"/>
    </location>
</feature>
<proteinExistence type="predicted"/>
<evidence type="ECO:0000256" key="1">
    <source>
        <dbReference type="SAM" id="SignalP"/>
    </source>
</evidence>
<keyword evidence="1" id="KW-0732">Signal</keyword>
<keyword evidence="3" id="KW-1185">Reference proteome</keyword>
<reference evidence="2 3" key="1">
    <citation type="submission" date="2015-10" db="EMBL/GenBank/DDBJ databases">
        <title>Butyribacter intestini gen. nov., sp. nov., a butyric acid-producing bacterium of the family Lachnospiraceae isolated from the human faeces.</title>
        <authorList>
            <person name="Zou Y."/>
            <person name="Xue W."/>
            <person name="Luo G."/>
            <person name="Lv M."/>
        </authorList>
    </citation>
    <scope>NUCLEOTIDE SEQUENCE [LARGE SCALE GENOMIC DNA]</scope>
    <source>
        <strain evidence="2 3">TF01-11</strain>
    </source>
</reference>
<dbReference type="AlphaFoldDB" id="A0AAW3JSX7"/>
<organism evidence="2 3">
    <name type="scientific">Butyribacter intestini</name>
    <dbReference type="NCBI Taxonomy" id="1703332"/>
    <lineage>
        <taxon>Bacteria</taxon>
        <taxon>Bacillati</taxon>
        <taxon>Bacillota</taxon>
        <taxon>Clostridia</taxon>
        <taxon>Lachnospirales</taxon>
        <taxon>Lachnospiraceae</taxon>
        <taxon>Butyribacter</taxon>
    </lineage>
</organism>
<sequence>MEESMIYSKILKRITAVAVASSIVLSGSVYAGASSYENKEYSYDYQKDGDYKDTTPRIKNYNGSNKPHGYVYAIASYGIPSSVMVRGTNDAGKKSKKFSEYVTIPIYSHTCIVNWFKKDSTYTKVALRVRTNSNKGATYGCWSPDSSKKYPHVVGSEKS</sequence>